<protein>
    <recommendedName>
        <fullName evidence="3">Aldolase</fullName>
    </recommendedName>
</protein>
<accession>A0A318NJA8</accession>
<dbReference type="AlphaFoldDB" id="A0A318NJA8"/>
<dbReference type="SUPFAM" id="SSF53795">
    <property type="entry name" value="PEP carboxykinase-like"/>
    <property type="match status" value="1"/>
</dbReference>
<keyword evidence="2" id="KW-1185">Reference proteome</keyword>
<proteinExistence type="predicted"/>
<dbReference type="Proteomes" id="UP000248333">
    <property type="component" value="Unassembled WGS sequence"/>
</dbReference>
<sequence>MNNEYWYECYGFPVRIDADPAARPVLDDAFGPMLADPDGHRHAAGPVVRLTVRVDDGDAPAVEPPHSPAVLKADIILIDAGASRATVDPARWTVEMTLARRDLADPVVWGRWMLERIFLYLVCRSPRHYPMHAGGLRVGGRTALVCGPTGMGKSTFTTWAMRRGATLLGEDIMVRHLDDPPGVFWGYPYAVYLTPELLDGHPQLAQAPRAAVDGGAKYRVTVPVPAQGQTGSLAEVDTTVVLNRGADEIRRIEFDDVVQQWRDDYAAGKDDPDLVAAIEADLRRCLADRPIWELSASSDLDAAYDVVLKTVFTGS</sequence>
<reference evidence="1 2" key="1">
    <citation type="submission" date="2018-03" db="EMBL/GenBank/DDBJ databases">
        <title>Bioinformatic expansion and discovery of thiopeptide antibiotics.</title>
        <authorList>
            <person name="Schwalen C.J."/>
            <person name="Hudson G.A."/>
            <person name="Mitchell D.A."/>
        </authorList>
    </citation>
    <scope>NUCLEOTIDE SEQUENCE [LARGE SCALE GENOMIC DNA]</scope>
    <source>
        <strain evidence="1 2">NRRL 8041</strain>
    </source>
</reference>
<name>A0A318NJA8_9ACTN</name>
<evidence type="ECO:0000313" key="1">
    <source>
        <dbReference type="EMBL" id="PYC66847.1"/>
    </source>
</evidence>
<dbReference type="RefSeq" id="WP_110565850.1">
    <property type="nucleotide sequence ID" value="NZ_PYBV01000030.1"/>
</dbReference>
<dbReference type="SUPFAM" id="SSF52540">
    <property type="entry name" value="P-loop containing nucleoside triphosphate hydrolases"/>
    <property type="match status" value="1"/>
</dbReference>
<evidence type="ECO:0008006" key="3">
    <source>
        <dbReference type="Google" id="ProtNLM"/>
    </source>
</evidence>
<comment type="caution">
    <text evidence="1">The sequence shown here is derived from an EMBL/GenBank/DDBJ whole genome shotgun (WGS) entry which is preliminary data.</text>
</comment>
<dbReference type="OrthoDB" id="5185520at2"/>
<dbReference type="EMBL" id="PYBV01000030">
    <property type="protein sequence ID" value="PYC66847.1"/>
    <property type="molecule type" value="Genomic_DNA"/>
</dbReference>
<dbReference type="Gene3D" id="3.40.50.300">
    <property type="entry name" value="P-loop containing nucleotide triphosphate hydrolases"/>
    <property type="match status" value="1"/>
</dbReference>
<gene>
    <name evidence="1" type="ORF">C7C45_23415</name>
</gene>
<dbReference type="InterPro" id="IPR027417">
    <property type="entry name" value="P-loop_NTPase"/>
</dbReference>
<organism evidence="1 2">
    <name type="scientific">Micromonospora arborensis</name>
    <dbReference type="NCBI Taxonomy" id="2116518"/>
    <lineage>
        <taxon>Bacteria</taxon>
        <taxon>Bacillati</taxon>
        <taxon>Actinomycetota</taxon>
        <taxon>Actinomycetes</taxon>
        <taxon>Micromonosporales</taxon>
        <taxon>Micromonosporaceae</taxon>
        <taxon>Micromonospora</taxon>
    </lineage>
</organism>
<evidence type="ECO:0000313" key="2">
    <source>
        <dbReference type="Proteomes" id="UP000248333"/>
    </source>
</evidence>